<evidence type="ECO:0000313" key="2">
    <source>
        <dbReference type="EMBL" id="KAA1378543.1"/>
    </source>
</evidence>
<accession>A0A641AN44</accession>
<proteinExistence type="predicted"/>
<feature type="region of interest" description="Disordered" evidence="1">
    <location>
        <begin position="102"/>
        <end position="131"/>
    </location>
</feature>
<reference evidence="2" key="1">
    <citation type="submission" date="2019-09" db="EMBL/GenBank/DDBJ databases">
        <authorList>
            <person name="Li J."/>
        </authorList>
    </citation>
    <scope>NUCLEOTIDE SEQUENCE [LARGE SCALE GENOMIC DNA]</scope>
    <source>
        <strain evidence="2">NRBC 14897</strain>
    </source>
</reference>
<organism evidence="2 3">
    <name type="scientific">Aeromicrobium fastidiosum</name>
    <dbReference type="NCBI Taxonomy" id="52699"/>
    <lineage>
        <taxon>Bacteria</taxon>
        <taxon>Bacillati</taxon>
        <taxon>Actinomycetota</taxon>
        <taxon>Actinomycetes</taxon>
        <taxon>Propionibacteriales</taxon>
        <taxon>Nocardioidaceae</taxon>
        <taxon>Aeromicrobium</taxon>
    </lineage>
</organism>
<gene>
    <name evidence="2" type="ORF">ESP62_009360</name>
</gene>
<protein>
    <submittedName>
        <fullName evidence="2">Uncharacterized protein</fullName>
    </submittedName>
</protein>
<keyword evidence="3" id="KW-1185">Reference proteome</keyword>
<evidence type="ECO:0000313" key="3">
    <source>
        <dbReference type="Proteomes" id="UP001515100"/>
    </source>
</evidence>
<sequence>MSHGGAAPQVRRKANERLLQGVPKMLTELKRLATDETIPANVRLAAVRDWLDRAGIGEADKHELLLTTPKWQEALDDIFAEYNPDIIDGEVVDEYENANYPTSKAKPLIGERPTPFPTAKHSPPLYTPPVP</sequence>
<dbReference type="AlphaFoldDB" id="A0A641AN44"/>
<comment type="caution">
    <text evidence="2">The sequence shown here is derived from an EMBL/GenBank/DDBJ whole genome shotgun (WGS) entry which is preliminary data.</text>
</comment>
<dbReference type="EMBL" id="SDPP02000002">
    <property type="protein sequence ID" value="KAA1378543.1"/>
    <property type="molecule type" value="Genomic_DNA"/>
</dbReference>
<evidence type="ECO:0000256" key="1">
    <source>
        <dbReference type="SAM" id="MobiDB-lite"/>
    </source>
</evidence>
<dbReference type="Proteomes" id="UP001515100">
    <property type="component" value="Unassembled WGS sequence"/>
</dbReference>
<name>A0A641AN44_9ACTN</name>